<protein>
    <recommendedName>
        <fullName evidence="2">Phage L5-like integrase N-terminal domain-containing protein</fullName>
    </recommendedName>
</protein>
<dbReference type="Proteomes" id="UP000588112">
    <property type="component" value="Unassembled WGS sequence"/>
</dbReference>
<sequence>MPGNQARSPGPDGIDHPAPNTFATKRDAEIWLTRQKAEILNGDRLDPDTGKIKFGKYAGEWIEGVS</sequence>
<gene>
    <name evidence="3" type="ORF">BJ981_002176</name>
</gene>
<accession>A0A7W8Z338</accession>
<evidence type="ECO:0000259" key="2">
    <source>
        <dbReference type="Pfam" id="PF26003"/>
    </source>
</evidence>
<feature type="domain" description="Phage L5-like integrase N-terminal" evidence="2">
    <location>
        <begin position="5"/>
        <end position="40"/>
    </location>
</feature>
<evidence type="ECO:0000256" key="1">
    <source>
        <dbReference type="SAM" id="MobiDB-lite"/>
    </source>
</evidence>
<name>A0A7W8Z338_9ACTN</name>
<dbReference type="EMBL" id="JACHBR010000001">
    <property type="protein sequence ID" value="MBB5626477.1"/>
    <property type="molecule type" value="Genomic_DNA"/>
</dbReference>
<dbReference type="RefSeq" id="WP_184610458.1">
    <property type="nucleotide sequence ID" value="NZ_BOOS01000027.1"/>
</dbReference>
<feature type="region of interest" description="Disordered" evidence="1">
    <location>
        <begin position="1"/>
        <end position="23"/>
    </location>
</feature>
<evidence type="ECO:0000313" key="3">
    <source>
        <dbReference type="EMBL" id="MBB5626477.1"/>
    </source>
</evidence>
<dbReference type="InterPro" id="IPR058717">
    <property type="entry name" value="Phage_L5_Integrase_N"/>
</dbReference>
<keyword evidence="4" id="KW-1185">Reference proteome</keyword>
<comment type="caution">
    <text evidence="3">The sequence shown here is derived from an EMBL/GenBank/DDBJ whole genome shotgun (WGS) entry which is preliminary data.</text>
</comment>
<evidence type="ECO:0000313" key="4">
    <source>
        <dbReference type="Proteomes" id="UP000588112"/>
    </source>
</evidence>
<organism evidence="3 4">
    <name type="scientific">Sphaerisporangium krabiense</name>
    <dbReference type="NCBI Taxonomy" id="763782"/>
    <lineage>
        <taxon>Bacteria</taxon>
        <taxon>Bacillati</taxon>
        <taxon>Actinomycetota</taxon>
        <taxon>Actinomycetes</taxon>
        <taxon>Streptosporangiales</taxon>
        <taxon>Streptosporangiaceae</taxon>
        <taxon>Sphaerisporangium</taxon>
    </lineage>
</organism>
<proteinExistence type="predicted"/>
<dbReference type="Pfam" id="PF26003">
    <property type="entry name" value="Integrase_N_phage"/>
    <property type="match status" value="1"/>
</dbReference>
<reference evidence="3 4" key="1">
    <citation type="submission" date="2020-08" db="EMBL/GenBank/DDBJ databases">
        <title>Sequencing the genomes of 1000 actinobacteria strains.</title>
        <authorList>
            <person name="Klenk H.-P."/>
        </authorList>
    </citation>
    <scope>NUCLEOTIDE SEQUENCE [LARGE SCALE GENOMIC DNA]</scope>
    <source>
        <strain evidence="3 4">DSM 45790</strain>
    </source>
</reference>
<dbReference type="AlphaFoldDB" id="A0A7W8Z338"/>